<organism evidence="2 3">
    <name type="scientific">Gloeophyllum trabeum (strain ATCC 11539 / FP-39264 / Madison 617)</name>
    <name type="common">Brown rot fungus</name>
    <dbReference type="NCBI Taxonomy" id="670483"/>
    <lineage>
        <taxon>Eukaryota</taxon>
        <taxon>Fungi</taxon>
        <taxon>Dikarya</taxon>
        <taxon>Basidiomycota</taxon>
        <taxon>Agaricomycotina</taxon>
        <taxon>Agaricomycetes</taxon>
        <taxon>Gloeophyllales</taxon>
        <taxon>Gloeophyllaceae</taxon>
        <taxon>Gloeophyllum</taxon>
    </lineage>
</organism>
<evidence type="ECO:0000313" key="3">
    <source>
        <dbReference type="Proteomes" id="UP000030669"/>
    </source>
</evidence>
<protein>
    <submittedName>
        <fullName evidence="2">Uncharacterized protein</fullName>
    </submittedName>
</protein>
<dbReference type="RefSeq" id="XP_007861399.1">
    <property type="nucleotide sequence ID" value="XM_007863208.1"/>
</dbReference>
<evidence type="ECO:0000313" key="2">
    <source>
        <dbReference type="EMBL" id="EPQ61167.1"/>
    </source>
</evidence>
<keyword evidence="3" id="KW-1185">Reference proteome</keyword>
<dbReference type="KEGG" id="gtr:GLOTRDRAFT_109338"/>
<reference evidence="2 3" key="1">
    <citation type="journal article" date="2012" name="Science">
        <title>The Paleozoic origin of enzymatic lignin decomposition reconstructed from 31 fungal genomes.</title>
        <authorList>
            <person name="Floudas D."/>
            <person name="Binder M."/>
            <person name="Riley R."/>
            <person name="Barry K."/>
            <person name="Blanchette R.A."/>
            <person name="Henrissat B."/>
            <person name="Martinez A.T."/>
            <person name="Otillar R."/>
            <person name="Spatafora J.W."/>
            <person name="Yadav J.S."/>
            <person name="Aerts A."/>
            <person name="Benoit I."/>
            <person name="Boyd A."/>
            <person name="Carlson A."/>
            <person name="Copeland A."/>
            <person name="Coutinho P.M."/>
            <person name="de Vries R.P."/>
            <person name="Ferreira P."/>
            <person name="Findley K."/>
            <person name="Foster B."/>
            <person name="Gaskell J."/>
            <person name="Glotzer D."/>
            <person name="Gorecki P."/>
            <person name="Heitman J."/>
            <person name="Hesse C."/>
            <person name="Hori C."/>
            <person name="Igarashi K."/>
            <person name="Jurgens J.A."/>
            <person name="Kallen N."/>
            <person name="Kersten P."/>
            <person name="Kohler A."/>
            <person name="Kuees U."/>
            <person name="Kumar T.K.A."/>
            <person name="Kuo A."/>
            <person name="LaButti K."/>
            <person name="Larrondo L.F."/>
            <person name="Lindquist E."/>
            <person name="Ling A."/>
            <person name="Lombard V."/>
            <person name="Lucas S."/>
            <person name="Lundell T."/>
            <person name="Martin R."/>
            <person name="McLaughlin D.J."/>
            <person name="Morgenstern I."/>
            <person name="Morin E."/>
            <person name="Murat C."/>
            <person name="Nagy L.G."/>
            <person name="Nolan M."/>
            <person name="Ohm R.A."/>
            <person name="Patyshakuliyeva A."/>
            <person name="Rokas A."/>
            <person name="Ruiz-Duenas F.J."/>
            <person name="Sabat G."/>
            <person name="Salamov A."/>
            <person name="Samejima M."/>
            <person name="Schmutz J."/>
            <person name="Slot J.C."/>
            <person name="St John F."/>
            <person name="Stenlid J."/>
            <person name="Sun H."/>
            <person name="Sun S."/>
            <person name="Syed K."/>
            <person name="Tsang A."/>
            <person name="Wiebenga A."/>
            <person name="Young D."/>
            <person name="Pisabarro A."/>
            <person name="Eastwood D.C."/>
            <person name="Martin F."/>
            <person name="Cullen D."/>
            <person name="Grigoriev I.V."/>
            <person name="Hibbett D.S."/>
        </authorList>
    </citation>
    <scope>NUCLEOTIDE SEQUENCE [LARGE SCALE GENOMIC DNA]</scope>
    <source>
        <strain evidence="2 3">ATCC 11539</strain>
    </source>
</reference>
<feature type="region of interest" description="Disordered" evidence="1">
    <location>
        <begin position="198"/>
        <end position="290"/>
    </location>
</feature>
<dbReference type="Proteomes" id="UP000030669">
    <property type="component" value="Unassembled WGS sequence"/>
</dbReference>
<dbReference type="GeneID" id="19299024"/>
<proteinExistence type="predicted"/>
<sequence>MPASARYERKFSVAEGYEEYRQWRLQHILWINRYTNAWHKYVCRKNSSQLVRKGTAWELAKRKGLSIDTRKAVNLNWGACVAQPKPVVEVEYIYTSPVKEGHYTPRQPEAWPQNDPAHEQRGTWYRGQWYPNYASQPYVRKFSQTTYEETYRPYPDALDEAQATHYHRDLAAMRHRTERRDAADRAYVREFNLMVERPRSRTPSRVMSPHPLDTPQAPRIAHRQLPNIREPEEVDESEEPSRKRKREYAPSPSDHEVYHPRPLRPYQDPYLRSPPPSRRESPVKTRMRRA</sequence>
<evidence type="ECO:0000256" key="1">
    <source>
        <dbReference type="SAM" id="MobiDB-lite"/>
    </source>
</evidence>
<dbReference type="AlphaFoldDB" id="S7QPC0"/>
<gene>
    <name evidence="2" type="ORF">GLOTRDRAFT_109338</name>
</gene>
<dbReference type="HOGENOM" id="CLU_959936_0_0_1"/>
<dbReference type="EMBL" id="KB469296">
    <property type="protein sequence ID" value="EPQ61167.1"/>
    <property type="molecule type" value="Genomic_DNA"/>
</dbReference>
<name>S7QPC0_GLOTA</name>
<accession>S7QPC0</accession>